<evidence type="ECO:0000259" key="1">
    <source>
        <dbReference type="Pfam" id="PF00535"/>
    </source>
</evidence>
<dbReference type="InterPro" id="IPR050834">
    <property type="entry name" value="Glycosyltransf_2"/>
</dbReference>
<dbReference type="PANTHER" id="PTHR43685">
    <property type="entry name" value="GLYCOSYLTRANSFERASE"/>
    <property type="match status" value="1"/>
</dbReference>
<sequence length="729" mass="80003">MRVPASGAEVPEFQPLPAQLTGLWRKRRDLAARAASDGLRVALPGLAGRWVEIVLSNDPAEGRDTLPDISFVGPDGRPGTVLPQEARGGGAFAWIGRLPEDVVALRVADPAGRVPVRLRRIAVHRLARPILAARGLLRDPGLTAQALAWRILGKKVRARGFLGRALRHRRVSGYEAWLGTHSLRRAERDGIAAEIAAWTDPPLISVLMPVHNPDPKVLRAALASLRAQLYPHWELCAVDDASTRPEIPRILSRAAEADPRIRVLTRPENGHIARATNDALGMARGAVCAFMDHDDALTEDALYEVARALRRDPDLVLIYSDEDKIDGRGRRFDPHFKACFDRELLYAQNYINHLTVVRTEALRAVGGLRPGFEGSQDHDLLLRLTDGLDPGRIRHIPRVLYHWRAAQGSGTFSDRSLARAEAARLRALEEVVAPWGGRAERGPGGFNRLIRPLPAPPPRVSAIIPTRDRAEILSVTLDGLLGATDYPDIEVIIVDNDSREPETAALFARYRDDPRVRVVPVAGAFNFSDLSNRGAAAATGPVLLFLNNDIEVLEPGWLAELVRHAVRPEIGAVGAKLLYPDHTIQHGGIVLGIGGVAGHSHLGVADADPGYFCRMVIAHEVSAVTGACLAMRADVFAAVGGFDAEALKVAFNDVDLCLKIRRAGYRIVWTPFARLIHHESKSRGAEDTPEKRKRFEGEVLTMLDRWGPELRADPYYNINLSRNSAHYRV</sequence>
<evidence type="ECO:0000313" key="3">
    <source>
        <dbReference type="Proteomes" id="UP000565455"/>
    </source>
</evidence>
<dbReference type="CDD" id="cd04184">
    <property type="entry name" value="GT2_RfbC_Mx_like"/>
    <property type="match status" value="1"/>
</dbReference>
<feature type="domain" description="Glycosyltransferase 2-like" evidence="1">
    <location>
        <begin position="205"/>
        <end position="362"/>
    </location>
</feature>
<accession>A0ABR6DBA6</accession>
<evidence type="ECO:0000313" key="2">
    <source>
        <dbReference type="EMBL" id="MBA9063365.1"/>
    </source>
</evidence>
<dbReference type="Gene3D" id="3.90.550.10">
    <property type="entry name" value="Spore Coat Polysaccharide Biosynthesis Protein SpsA, Chain A"/>
    <property type="match status" value="2"/>
</dbReference>
<keyword evidence="3" id="KW-1185">Reference proteome</keyword>
<dbReference type="Pfam" id="PF00535">
    <property type="entry name" value="Glycos_transf_2"/>
    <property type="match status" value="2"/>
</dbReference>
<dbReference type="SUPFAM" id="SSF53448">
    <property type="entry name" value="Nucleotide-diphospho-sugar transferases"/>
    <property type="match status" value="2"/>
</dbReference>
<organism evidence="2 3">
    <name type="scientific">Methylobacterium fujisawaense</name>
    <dbReference type="NCBI Taxonomy" id="107400"/>
    <lineage>
        <taxon>Bacteria</taxon>
        <taxon>Pseudomonadati</taxon>
        <taxon>Pseudomonadota</taxon>
        <taxon>Alphaproteobacteria</taxon>
        <taxon>Hyphomicrobiales</taxon>
        <taxon>Methylobacteriaceae</taxon>
        <taxon>Methylobacterium</taxon>
    </lineage>
</organism>
<comment type="caution">
    <text evidence="2">The sequence shown here is derived from an EMBL/GenBank/DDBJ whole genome shotgun (WGS) entry which is preliminary data.</text>
</comment>
<gene>
    <name evidence="2" type="ORF">GGQ91_002760</name>
</gene>
<dbReference type="Proteomes" id="UP000565455">
    <property type="component" value="Unassembled WGS sequence"/>
</dbReference>
<dbReference type="CDD" id="cd04186">
    <property type="entry name" value="GT_2_like_c"/>
    <property type="match status" value="1"/>
</dbReference>
<reference evidence="2 3" key="1">
    <citation type="submission" date="2020-08" db="EMBL/GenBank/DDBJ databases">
        <title>Genomic Encyclopedia of Type Strains, Phase IV (KMG-IV): sequencing the most valuable type-strain genomes for metagenomic binning, comparative biology and taxonomic classification.</title>
        <authorList>
            <person name="Goeker M."/>
        </authorList>
    </citation>
    <scope>NUCLEOTIDE SEQUENCE [LARGE SCALE GENOMIC DNA]</scope>
    <source>
        <strain evidence="2 3">DSM 5686</strain>
    </source>
</reference>
<proteinExistence type="predicted"/>
<dbReference type="PANTHER" id="PTHR43685:SF2">
    <property type="entry name" value="GLYCOSYLTRANSFERASE 2-LIKE DOMAIN-CONTAINING PROTEIN"/>
    <property type="match status" value="1"/>
</dbReference>
<dbReference type="InterPro" id="IPR029044">
    <property type="entry name" value="Nucleotide-diphossugar_trans"/>
</dbReference>
<dbReference type="InterPro" id="IPR001173">
    <property type="entry name" value="Glyco_trans_2-like"/>
</dbReference>
<dbReference type="EMBL" id="JACJIM010000004">
    <property type="protein sequence ID" value="MBA9063365.1"/>
    <property type="molecule type" value="Genomic_DNA"/>
</dbReference>
<feature type="domain" description="Glycosyltransferase 2-like" evidence="1">
    <location>
        <begin position="461"/>
        <end position="579"/>
    </location>
</feature>
<name>A0ABR6DBA6_9HYPH</name>
<protein>
    <submittedName>
        <fullName evidence="2">GT2 family glycosyltransferase</fullName>
    </submittedName>
</protein>